<dbReference type="SUPFAM" id="SSF52540">
    <property type="entry name" value="P-loop containing nucleoside triphosphate hydrolases"/>
    <property type="match status" value="1"/>
</dbReference>
<feature type="domain" description="UvrD-like helicase ATP-binding" evidence="10">
    <location>
        <begin position="5"/>
        <end position="292"/>
    </location>
</feature>
<feature type="domain" description="UvrD-like helicase C-terminal" evidence="11">
    <location>
        <begin position="293"/>
        <end position="595"/>
    </location>
</feature>
<dbReference type="InterPro" id="IPR000212">
    <property type="entry name" value="DNA_helicase_UvrD/REP"/>
</dbReference>
<evidence type="ECO:0000256" key="7">
    <source>
        <dbReference type="ARBA" id="ARBA00034808"/>
    </source>
</evidence>
<evidence type="ECO:0000256" key="5">
    <source>
        <dbReference type="ARBA" id="ARBA00023235"/>
    </source>
</evidence>
<dbReference type="Pfam" id="PF00580">
    <property type="entry name" value="UvrD-helicase"/>
    <property type="match status" value="1"/>
</dbReference>
<keyword evidence="4 9" id="KW-0067">ATP-binding</keyword>
<evidence type="ECO:0000256" key="8">
    <source>
        <dbReference type="ARBA" id="ARBA00048988"/>
    </source>
</evidence>
<evidence type="ECO:0000259" key="11">
    <source>
        <dbReference type="PROSITE" id="PS51217"/>
    </source>
</evidence>
<proteinExistence type="predicted"/>
<dbReference type="Pfam" id="PF13361">
    <property type="entry name" value="UvrD_C"/>
    <property type="match status" value="1"/>
</dbReference>
<dbReference type="AlphaFoldDB" id="A0A1G4IUU7"/>
<keyword evidence="3 9" id="KW-0347">Helicase</keyword>
<evidence type="ECO:0000313" key="12">
    <source>
        <dbReference type="EMBL" id="SCU80731.1"/>
    </source>
</evidence>
<accession>A0A1G4IUU7</accession>
<organism evidence="12 13">
    <name type="scientific">Lachancea dasiensis</name>
    <dbReference type="NCBI Taxonomy" id="1072105"/>
    <lineage>
        <taxon>Eukaryota</taxon>
        <taxon>Fungi</taxon>
        <taxon>Dikarya</taxon>
        <taxon>Ascomycota</taxon>
        <taxon>Saccharomycotina</taxon>
        <taxon>Saccharomycetes</taxon>
        <taxon>Saccharomycetales</taxon>
        <taxon>Saccharomycetaceae</taxon>
        <taxon>Lachancea</taxon>
    </lineage>
</organism>
<feature type="binding site" evidence="9">
    <location>
        <begin position="26"/>
        <end position="33"/>
    </location>
    <ligand>
        <name>ATP</name>
        <dbReference type="ChEBI" id="CHEBI:30616"/>
    </ligand>
</feature>
<dbReference type="PANTHER" id="PTHR11070:SF46">
    <property type="entry name" value="ATP-DEPENDENT DNA HELICASE HMI1, MITOCHONDRIAL"/>
    <property type="match status" value="1"/>
</dbReference>
<name>A0A1G4IUU7_9SACH</name>
<evidence type="ECO:0000256" key="4">
    <source>
        <dbReference type="ARBA" id="ARBA00022840"/>
    </source>
</evidence>
<evidence type="ECO:0000256" key="1">
    <source>
        <dbReference type="ARBA" id="ARBA00022741"/>
    </source>
</evidence>
<evidence type="ECO:0000256" key="6">
    <source>
        <dbReference type="ARBA" id="ARBA00034617"/>
    </source>
</evidence>
<dbReference type="GO" id="GO:0043138">
    <property type="term" value="F:3'-5' DNA helicase activity"/>
    <property type="evidence" value="ECO:0007669"/>
    <property type="project" value="UniProtKB-EC"/>
</dbReference>
<protein>
    <recommendedName>
        <fullName evidence="7">DNA 3'-5' helicase</fullName>
        <ecNumber evidence="7">5.6.2.4</ecNumber>
    </recommendedName>
</protein>
<dbReference type="GO" id="GO:0003677">
    <property type="term" value="F:DNA binding"/>
    <property type="evidence" value="ECO:0007669"/>
    <property type="project" value="InterPro"/>
</dbReference>
<dbReference type="PROSITE" id="PS51198">
    <property type="entry name" value="UVRD_HELICASE_ATP_BIND"/>
    <property type="match status" value="1"/>
</dbReference>
<dbReference type="GO" id="GO:0032042">
    <property type="term" value="P:mitochondrial DNA metabolic process"/>
    <property type="evidence" value="ECO:0007669"/>
    <property type="project" value="EnsemblFungi"/>
</dbReference>
<dbReference type="PROSITE" id="PS51217">
    <property type="entry name" value="UVRD_HELICASE_CTER"/>
    <property type="match status" value="1"/>
</dbReference>
<dbReference type="GO" id="GO:0005634">
    <property type="term" value="C:nucleus"/>
    <property type="evidence" value="ECO:0007669"/>
    <property type="project" value="TreeGrafter"/>
</dbReference>
<dbReference type="GO" id="GO:0005759">
    <property type="term" value="C:mitochondrial matrix"/>
    <property type="evidence" value="ECO:0007669"/>
    <property type="project" value="EnsemblFungi"/>
</dbReference>
<dbReference type="EMBL" id="LT598456">
    <property type="protein sequence ID" value="SCU80731.1"/>
    <property type="molecule type" value="Genomic_DNA"/>
</dbReference>
<dbReference type="Gene3D" id="1.10.486.10">
    <property type="entry name" value="PCRA, domain 4"/>
    <property type="match status" value="1"/>
</dbReference>
<comment type="catalytic activity">
    <reaction evidence="6">
        <text>Couples ATP hydrolysis with the unwinding of duplex DNA by translocating in the 3'-5' direction.</text>
        <dbReference type="EC" id="5.6.2.4"/>
    </reaction>
</comment>
<dbReference type="GO" id="GO:0016787">
    <property type="term" value="F:hydrolase activity"/>
    <property type="evidence" value="ECO:0007669"/>
    <property type="project" value="UniProtKB-UniRule"/>
</dbReference>
<dbReference type="Gene3D" id="3.40.50.300">
    <property type="entry name" value="P-loop containing nucleotide triphosphate hydrolases"/>
    <property type="match status" value="2"/>
</dbReference>
<gene>
    <name evidence="12" type="ORF">LADA_0B09208G</name>
</gene>
<dbReference type="InterPro" id="IPR014016">
    <property type="entry name" value="UvrD-like_ATP-bd"/>
</dbReference>
<dbReference type="InterPro" id="IPR027417">
    <property type="entry name" value="P-loop_NTPase"/>
</dbReference>
<dbReference type="Proteomes" id="UP000190274">
    <property type="component" value="Chromosome B"/>
</dbReference>
<sequence length="708" mass="79169">MILPTPAQLSVINSSYVAGTTLKVVAGPGSGKTLTLMLKIKALISQGIVKPEEILVLSLTNKAVDNVVNKLHEVFSENEALGEGQNVDHELVSRIDVMTIHGLANRVVVENQGLINIIEENGWRGLIKLVPPQILKKYIPKGYNLTPKQFERLFREYQIHGRRKHQDVAMEHILNIMKGSKVVTNDEMVILATRYLAMARSDAPESSFSTSTRDLLRQHKIVLVDEFQDLFPALLPFLESISQGKQLILFGDPHQSIYGFLGDNKSLMRSLENARSSHKQDTYFLYDNFRCTPEISTLSSNVVKNGNSENAHDVYFSKPPMGLKPQSVKMTDTNAEMEFIISEICRLVTSSVKFSDIAILTRTNSQLNTVADYLTSYGIPLEKLTSQPDWMSDARIKFLVDLLKVCILVNKEETSNITKTQPGNYQSDFSVIVTMSSSDGLNNKTIQTLFNKAKFADLSLWAVLSQIDDWPISSGNKKKIKVYVKGLQSLMDYLKANPDSSPLALIMKLTEVASMLELSGGNKKVPGTAENFKRHLTEMLVVLKGCRATKPENISLAEWFLETHFEQSTSFNLLTQGLRSDLGRVSISTIHSSKGLEFPAVFLLGGSNSNFPIEKNALYVAITRARNILYLSDIKSLTSSGRDDSAPFLQPGTWKYYNSDLKRPYRPSTSINHSNFKFLLAKYGISPHIRTFSTSALKVTYALKYISR</sequence>
<comment type="catalytic activity">
    <reaction evidence="8">
        <text>ATP + H2O = ADP + phosphate + H(+)</text>
        <dbReference type="Rhea" id="RHEA:13065"/>
        <dbReference type="ChEBI" id="CHEBI:15377"/>
        <dbReference type="ChEBI" id="CHEBI:15378"/>
        <dbReference type="ChEBI" id="CHEBI:30616"/>
        <dbReference type="ChEBI" id="CHEBI:43474"/>
        <dbReference type="ChEBI" id="CHEBI:456216"/>
        <dbReference type="EC" id="5.6.2.4"/>
    </reaction>
</comment>
<keyword evidence="1 9" id="KW-0547">Nucleotide-binding</keyword>
<evidence type="ECO:0000256" key="2">
    <source>
        <dbReference type="ARBA" id="ARBA00022801"/>
    </source>
</evidence>
<keyword evidence="13" id="KW-1185">Reference proteome</keyword>
<dbReference type="InterPro" id="IPR014017">
    <property type="entry name" value="DNA_helicase_UvrD-like_C"/>
</dbReference>
<dbReference type="PANTHER" id="PTHR11070">
    <property type="entry name" value="UVRD / RECB / PCRA DNA HELICASE FAMILY MEMBER"/>
    <property type="match status" value="1"/>
</dbReference>
<reference evidence="13" key="1">
    <citation type="submission" date="2016-03" db="EMBL/GenBank/DDBJ databases">
        <authorList>
            <person name="Devillers H."/>
        </authorList>
    </citation>
    <scope>NUCLEOTIDE SEQUENCE [LARGE SCALE GENOMIC DNA]</scope>
</reference>
<dbReference type="STRING" id="1266660.A0A1G4IUU7"/>
<keyword evidence="2 9" id="KW-0378">Hydrolase</keyword>
<evidence type="ECO:0000313" key="13">
    <source>
        <dbReference type="Proteomes" id="UP000190274"/>
    </source>
</evidence>
<dbReference type="EC" id="5.6.2.4" evidence="7"/>
<evidence type="ECO:0000256" key="9">
    <source>
        <dbReference type="PROSITE-ProRule" id="PRU00560"/>
    </source>
</evidence>
<dbReference type="OrthoDB" id="1470711at2759"/>
<evidence type="ECO:0000256" key="3">
    <source>
        <dbReference type="ARBA" id="ARBA00022806"/>
    </source>
</evidence>
<evidence type="ECO:0000259" key="10">
    <source>
        <dbReference type="PROSITE" id="PS51198"/>
    </source>
</evidence>
<dbReference type="GO" id="GO:0000725">
    <property type="term" value="P:recombinational repair"/>
    <property type="evidence" value="ECO:0007669"/>
    <property type="project" value="TreeGrafter"/>
</dbReference>
<dbReference type="GO" id="GO:0005524">
    <property type="term" value="F:ATP binding"/>
    <property type="evidence" value="ECO:0007669"/>
    <property type="project" value="UniProtKB-UniRule"/>
</dbReference>
<keyword evidence="5" id="KW-0413">Isomerase</keyword>